<evidence type="ECO:0000259" key="2">
    <source>
        <dbReference type="Pfam" id="PF13699"/>
    </source>
</evidence>
<proteinExistence type="predicted"/>
<feature type="compositionally biased region" description="Low complexity" evidence="1">
    <location>
        <begin position="1"/>
        <end position="26"/>
    </location>
</feature>
<accession>A0ABW4Z0A5</accession>
<reference evidence="4" key="1">
    <citation type="journal article" date="2019" name="Int. J. Syst. Evol. Microbiol.">
        <title>The Global Catalogue of Microorganisms (GCM) 10K type strain sequencing project: providing services to taxonomists for standard genome sequencing and annotation.</title>
        <authorList>
            <consortium name="The Broad Institute Genomics Platform"/>
            <consortium name="The Broad Institute Genome Sequencing Center for Infectious Disease"/>
            <person name="Wu L."/>
            <person name="Ma J."/>
        </authorList>
    </citation>
    <scope>NUCLEOTIDE SEQUENCE [LARGE SCALE GENOMIC DNA]</scope>
    <source>
        <strain evidence="4">CCM 7435</strain>
    </source>
</reference>
<keyword evidence="4" id="KW-1185">Reference proteome</keyword>
<dbReference type="SUPFAM" id="SSF47874">
    <property type="entry name" value="Annexin"/>
    <property type="match status" value="1"/>
</dbReference>
<dbReference type="Proteomes" id="UP001597299">
    <property type="component" value="Unassembled WGS sequence"/>
</dbReference>
<evidence type="ECO:0000256" key="1">
    <source>
        <dbReference type="SAM" id="MobiDB-lite"/>
    </source>
</evidence>
<feature type="compositionally biased region" description="Acidic residues" evidence="1">
    <location>
        <begin position="109"/>
        <end position="118"/>
    </location>
</feature>
<gene>
    <name evidence="3" type="ORF">ACFSNC_16810</name>
</gene>
<dbReference type="InterPro" id="IPR025295">
    <property type="entry name" value="eCIS_core_dom"/>
</dbReference>
<dbReference type="EMBL" id="JBHUHD010000001">
    <property type="protein sequence ID" value="MFD2142070.1"/>
    <property type="molecule type" value="Genomic_DNA"/>
</dbReference>
<name>A0ABW4Z0A5_9HYPH</name>
<feature type="region of interest" description="Disordered" evidence="1">
    <location>
        <begin position="590"/>
        <end position="618"/>
    </location>
</feature>
<dbReference type="InterPro" id="IPR037104">
    <property type="entry name" value="Annexin_sf"/>
</dbReference>
<dbReference type="RefSeq" id="WP_213351530.1">
    <property type="nucleotide sequence ID" value="NZ_JAHBGB010000006.1"/>
</dbReference>
<comment type="caution">
    <text evidence="3">The sequence shown here is derived from an EMBL/GenBank/DDBJ whole genome shotgun (WGS) entry which is preliminary data.</text>
</comment>
<dbReference type="Pfam" id="PF13699">
    <property type="entry name" value="eCIS_core"/>
    <property type="match status" value="1"/>
</dbReference>
<organism evidence="3 4">
    <name type="scientific">Ancylobacter oerskovii</name>
    <dbReference type="NCBI Taxonomy" id="459519"/>
    <lineage>
        <taxon>Bacteria</taxon>
        <taxon>Pseudomonadati</taxon>
        <taxon>Pseudomonadota</taxon>
        <taxon>Alphaproteobacteria</taxon>
        <taxon>Hyphomicrobiales</taxon>
        <taxon>Xanthobacteraceae</taxon>
        <taxon>Ancylobacter</taxon>
    </lineage>
</organism>
<feature type="region of interest" description="Disordered" evidence="1">
    <location>
        <begin position="1"/>
        <end position="47"/>
    </location>
</feature>
<dbReference type="Gene3D" id="1.10.220.10">
    <property type="entry name" value="Annexin"/>
    <property type="match status" value="1"/>
</dbReference>
<sequence>MKASASAARVPAAAPAIAQPSRTTTARTERGRERPAPAAAEASGFSHVRLAANGQPLQRRLAVDVSEPLEREADAMADRVMRMADPDRAIGRDQPPSLARKCAACAAEHEEDEREDDEQKLRRRHASARDNLGGTTAPAIVHDVLGSPGRPLASSERRFFEPRFGYDFGSVRVHADSRAAASADAVNALAYTVEHNIVFAQGRYQPGDTAARHLMAHELTHVVQQGRAARAEGGVAPAKPAVARKARTDRQYDLLAAHVHDGIYRLGTDEELVYQALQELDRDPVAIAEFMDVYRNYIARVENKAVNDLPADLLIQDIEGDFSGGELEFALQLLNRGTKDAAQQIEAGAPGSEAALTSAAKRLLAAVDTIWGTDEEAIYAVLLPFGRDQTKLQPLRDAYKKIASGEDLETRLLDEMSGSELDYAIYLLFDPKRAYDFYLRQASDTEFSSFVTGGARTVGSDCVMPKGDAFNKTYWEKGNPNGNEMCALMAKTGGRPSEAVKALFDYMTADGFTGALRGAAENTVASPGWRVDCAEWVQIHHLYAMLKLLGPYRFDLKFGNSPFWLKEHRTTGLSSRMFFLRSGFDTDTRRPREEMAPVKLDKGSPQKKKGGDYDVNANEKPRDVETVLREAPVGSRVMWSNVYLAQNPGGVGGTPNSFTNENTIKLGDDTYGAHGFFARQVFKRAELEAKLANVDKPSGMSTEQAIKTYIVIREIEYYTTIAEEPWERVAEDPDRTA</sequence>
<protein>
    <submittedName>
        <fullName evidence="3">DUF4157 domain-containing protein</fullName>
    </submittedName>
</protein>
<feature type="domain" description="eCIS core" evidence="2">
    <location>
        <begin position="151"/>
        <end position="228"/>
    </location>
</feature>
<evidence type="ECO:0000313" key="3">
    <source>
        <dbReference type="EMBL" id="MFD2142070.1"/>
    </source>
</evidence>
<feature type="region of interest" description="Disordered" evidence="1">
    <location>
        <begin position="87"/>
        <end position="147"/>
    </location>
</feature>
<evidence type="ECO:0000313" key="4">
    <source>
        <dbReference type="Proteomes" id="UP001597299"/>
    </source>
</evidence>